<evidence type="ECO:0000313" key="3">
    <source>
        <dbReference type="Proteomes" id="UP001305414"/>
    </source>
</evidence>
<feature type="region of interest" description="Disordered" evidence="1">
    <location>
        <begin position="48"/>
        <end position="87"/>
    </location>
</feature>
<evidence type="ECO:0000313" key="2">
    <source>
        <dbReference type="EMBL" id="KAK5632403.1"/>
    </source>
</evidence>
<dbReference type="EMBL" id="JAWHQM010000024">
    <property type="protein sequence ID" value="KAK5632403.1"/>
    <property type="molecule type" value="Genomic_DNA"/>
</dbReference>
<proteinExistence type="predicted"/>
<protein>
    <submittedName>
        <fullName evidence="2">Uncharacterized protein</fullName>
    </submittedName>
</protein>
<reference evidence="2 3" key="1">
    <citation type="submission" date="2023-10" db="EMBL/GenBank/DDBJ databases">
        <title>Draft genome sequence of Xylaria bambusicola isolate GMP-LS, the root and basal stem rot pathogen of sugarcane in Indonesia.</title>
        <authorList>
            <person name="Selvaraj P."/>
            <person name="Muralishankar V."/>
            <person name="Muruganantham S."/>
            <person name="Sp S."/>
            <person name="Haryani S."/>
            <person name="Lau K.J.X."/>
            <person name="Naqvi N.I."/>
        </authorList>
    </citation>
    <scope>NUCLEOTIDE SEQUENCE [LARGE SCALE GENOMIC DNA]</scope>
    <source>
        <strain evidence="2">GMP-LS</strain>
    </source>
</reference>
<accession>A0AAN7UT23</accession>
<evidence type="ECO:0000256" key="1">
    <source>
        <dbReference type="SAM" id="MobiDB-lite"/>
    </source>
</evidence>
<comment type="caution">
    <text evidence="2">The sequence shown here is derived from an EMBL/GenBank/DDBJ whole genome shotgun (WGS) entry which is preliminary data.</text>
</comment>
<gene>
    <name evidence="2" type="ORF">RRF57_008117</name>
</gene>
<dbReference type="AlphaFoldDB" id="A0AAN7UT23"/>
<keyword evidence="3" id="KW-1185">Reference proteome</keyword>
<name>A0AAN7UT23_9PEZI</name>
<organism evidence="2 3">
    <name type="scientific">Xylaria bambusicola</name>
    <dbReference type="NCBI Taxonomy" id="326684"/>
    <lineage>
        <taxon>Eukaryota</taxon>
        <taxon>Fungi</taxon>
        <taxon>Dikarya</taxon>
        <taxon>Ascomycota</taxon>
        <taxon>Pezizomycotina</taxon>
        <taxon>Sordariomycetes</taxon>
        <taxon>Xylariomycetidae</taxon>
        <taxon>Xylariales</taxon>
        <taxon>Xylariaceae</taxon>
        <taxon>Xylaria</taxon>
    </lineage>
</organism>
<sequence>MISTTAPRTIQIFRRLRKRSLDAVETIADCKLSKAAVLRATAMTRTMPTTQLGSCSRSRKKAMEPSSCGGSPGQAPDHAATNPATPTKVRTIVMKTVAIEMPIHKSLSVLEAKARSQKLARKK</sequence>
<dbReference type="Proteomes" id="UP001305414">
    <property type="component" value="Unassembled WGS sequence"/>
</dbReference>